<dbReference type="AlphaFoldDB" id="A0A813EQQ3"/>
<proteinExistence type="predicted"/>
<evidence type="ECO:0000313" key="1">
    <source>
        <dbReference type="EMBL" id="CAE8603034.1"/>
    </source>
</evidence>
<accession>A0A813EQQ3</accession>
<comment type="caution">
    <text evidence="1">The sequence shown here is derived from an EMBL/GenBank/DDBJ whole genome shotgun (WGS) entry which is preliminary data.</text>
</comment>
<protein>
    <submittedName>
        <fullName evidence="1">Uncharacterized protein</fullName>
    </submittedName>
</protein>
<gene>
    <name evidence="1" type="ORF">PGLA1383_LOCUS21270</name>
</gene>
<dbReference type="Proteomes" id="UP000654075">
    <property type="component" value="Unassembled WGS sequence"/>
</dbReference>
<dbReference type="EMBL" id="CAJNNV010014971">
    <property type="protein sequence ID" value="CAE8603034.1"/>
    <property type="molecule type" value="Genomic_DNA"/>
</dbReference>
<organism evidence="1 2">
    <name type="scientific">Polarella glacialis</name>
    <name type="common">Dinoflagellate</name>
    <dbReference type="NCBI Taxonomy" id="89957"/>
    <lineage>
        <taxon>Eukaryota</taxon>
        <taxon>Sar</taxon>
        <taxon>Alveolata</taxon>
        <taxon>Dinophyceae</taxon>
        <taxon>Suessiales</taxon>
        <taxon>Suessiaceae</taxon>
        <taxon>Polarella</taxon>
    </lineage>
</organism>
<reference evidence="1" key="1">
    <citation type="submission" date="2021-02" db="EMBL/GenBank/DDBJ databases">
        <authorList>
            <person name="Dougan E. K."/>
            <person name="Rhodes N."/>
            <person name="Thang M."/>
            <person name="Chan C."/>
        </authorList>
    </citation>
    <scope>NUCLEOTIDE SEQUENCE</scope>
</reference>
<keyword evidence="2" id="KW-1185">Reference proteome</keyword>
<evidence type="ECO:0000313" key="2">
    <source>
        <dbReference type="Proteomes" id="UP000654075"/>
    </source>
</evidence>
<name>A0A813EQQ3_POLGL</name>
<sequence>MLFRQLRLPVGGHLWGLLSRHAGCSNTAAHFDPGMDGGVDILGGSCKHTSHESSCWDFVDKLRSCASLKTLDHRRERLGKLLRRLVWPAEYNLSAFGQEYVLPLRRQDVIALSIGFLPQQQRISNMR</sequence>